<dbReference type="GO" id="GO:0003682">
    <property type="term" value="F:chromatin binding"/>
    <property type="evidence" value="ECO:0007669"/>
    <property type="project" value="TreeGrafter"/>
</dbReference>
<evidence type="ECO:0000256" key="7">
    <source>
        <dbReference type="SAM" id="MobiDB-lite"/>
    </source>
</evidence>
<protein>
    <recommendedName>
        <fullName evidence="8">SRP9 domain-containing protein</fullName>
    </recommendedName>
</protein>
<dbReference type="SUPFAM" id="SSF50978">
    <property type="entry name" value="WD40 repeat-like"/>
    <property type="match status" value="1"/>
</dbReference>
<accession>A0A367LGZ7</accession>
<evidence type="ECO:0000313" key="10">
    <source>
        <dbReference type="Proteomes" id="UP000253664"/>
    </source>
</evidence>
<evidence type="ECO:0000256" key="6">
    <source>
        <dbReference type="PROSITE-ProRule" id="PRU00221"/>
    </source>
</evidence>
<comment type="caution">
    <text evidence="9">The sequence shown here is derived from an EMBL/GenBank/DDBJ whole genome shotgun (WGS) entry which is preliminary data.</text>
</comment>
<sequence length="561" mass="61585">MPSTPMDVDRTGPSLNIHRTLPGANTSALNLSDVISSYRPTKLLKREDIKDGQAQPRVLSVDYDDEGELLMTSASDETIQIYNVREGRHDKSLLSKKYGVKLAKFTHTSSSIVYASTKQNHAIRYLATHDNSFIRYFEGHEADVTCLGVHPGTDNIISCSKDNTVRLWDTQTKHWQGQLMLKNPALAAYDPSGTVFAVACPSSGSILLYDIRNYEKAPFATFDVVEQCGSIDPQIIMRGWTKLEFSNDGKSLLLGTRGGGHLLFDSFDGTFKAYLRKPAAGTRRQAPGEAVAVVNGNTVTDPSCLESSGDCCFTPDGRFVLSGTKQDVLVWDTLSLASQGLILDPTWTLPDKREAAVVAFNPRFNFFATADQDLEWLDASSLLIEARPSTTKNPPPFSLYNGFSNPIQLTKVVATYQKHSQTRITTRFSIKTVKPFVTKKQKAPGSPTDAEIAQPSTRPPRGSLVLKTYDPVSGVTLKYSTYQAAEVSRLFHISLGRLARAMAALPAVAVADEPMLDQPLPSADAPTKIREVKAATSKQQQQQQQQQQTGGVGHRKKKGRK</sequence>
<dbReference type="Gene3D" id="2.130.10.10">
    <property type="entry name" value="YVTN repeat-like/Quinoprotein amine dehydrogenase"/>
    <property type="match status" value="2"/>
</dbReference>
<evidence type="ECO:0000259" key="8">
    <source>
        <dbReference type="Pfam" id="PF05486"/>
    </source>
</evidence>
<feature type="region of interest" description="Disordered" evidence="7">
    <location>
        <begin position="439"/>
        <end position="464"/>
    </location>
</feature>
<name>A0A367LGZ7_9HYPO</name>
<feature type="repeat" description="WD" evidence="6">
    <location>
        <begin position="58"/>
        <end position="92"/>
    </location>
</feature>
<gene>
    <name evidence="9" type="ORF">L249_7953</name>
</gene>
<comment type="subcellular location">
    <subcellularLocation>
        <location evidence="1">Nucleus</location>
    </subcellularLocation>
</comment>
<dbReference type="Pfam" id="PF05486">
    <property type="entry name" value="SRP9-21"/>
    <property type="match status" value="1"/>
</dbReference>
<dbReference type="AlphaFoldDB" id="A0A367LGZ7"/>
<dbReference type="OrthoDB" id="27537at2759"/>
<dbReference type="InterPro" id="IPR019775">
    <property type="entry name" value="WD40_repeat_CS"/>
</dbReference>
<keyword evidence="10" id="KW-1185">Reference proteome</keyword>
<reference evidence="9 10" key="1">
    <citation type="journal article" date="2015" name="BMC Genomics">
        <title>Insights from the genome of Ophiocordyceps polyrhachis-furcata to pathogenicity and host specificity in insect fungi.</title>
        <authorList>
            <person name="Wichadakul D."/>
            <person name="Kobmoo N."/>
            <person name="Ingsriswang S."/>
            <person name="Tangphatsornruang S."/>
            <person name="Chantasingh D."/>
            <person name="Luangsa-ard J.J."/>
            <person name="Eurwilaichitr L."/>
        </authorList>
    </citation>
    <scope>NUCLEOTIDE SEQUENCE [LARGE SCALE GENOMIC DNA]</scope>
    <source>
        <strain evidence="9 10">BCC 54312</strain>
    </source>
</reference>
<proteinExistence type="inferred from homology"/>
<dbReference type="InterPro" id="IPR015943">
    <property type="entry name" value="WD40/YVTN_repeat-like_dom_sf"/>
</dbReference>
<feature type="region of interest" description="Disordered" evidence="7">
    <location>
        <begin position="517"/>
        <end position="561"/>
    </location>
</feature>
<dbReference type="PANTHER" id="PTHR19861:SF0">
    <property type="entry name" value="WD REPEAT-CONTAINING PROTEIN 82"/>
    <property type="match status" value="1"/>
</dbReference>
<evidence type="ECO:0000256" key="3">
    <source>
        <dbReference type="ARBA" id="ARBA00022574"/>
    </source>
</evidence>
<dbReference type="SMART" id="SM00320">
    <property type="entry name" value="WD40"/>
    <property type="match status" value="3"/>
</dbReference>
<keyword evidence="5" id="KW-0539">Nucleus</keyword>
<comment type="similarity">
    <text evidence="2">Belongs to the WD repeat SWD2 family.</text>
</comment>
<dbReference type="PROSITE" id="PS50082">
    <property type="entry name" value="WD_REPEATS_2"/>
    <property type="match status" value="2"/>
</dbReference>
<evidence type="ECO:0000256" key="5">
    <source>
        <dbReference type="ARBA" id="ARBA00023242"/>
    </source>
</evidence>
<evidence type="ECO:0000256" key="4">
    <source>
        <dbReference type="ARBA" id="ARBA00022737"/>
    </source>
</evidence>
<dbReference type="Proteomes" id="UP000253664">
    <property type="component" value="Unassembled WGS sequence"/>
</dbReference>
<evidence type="ECO:0000256" key="2">
    <source>
        <dbReference type="ARBA" id="ARBA00005616"/>
    </source>
</evidence>
<dbReference type="STRING" id="1330021.A0A367LGZ7"/>
<dbReference type="GO" id="GO:0016070">
    <property type="term" value="P:RNA metabolic process"/>
    <property type="evidence" value="ECO:0007669"/>
    <property type="project" value="UniProtKB-ARBA"/>
</dbReference>
<organism evidence="9 10">
    <name type="scientific">Ophiocordyceps polyrhachis-furcata BCC 54312</name>
    <dbReference type="NCBI Taxonomy" id="1330021"/>
    <lineage>
        <taxon>Eukaryota</taxon>
        <taxon>Fungi</taxon>
        <taxon>Dikarya</taxon>
        <taxon>Ascomycota</taxon>
        <taxon>Pezizomycotina</taxon>
        <taxon>Sordariomycetes</taxon>
        <taxon>Hypocreomycetidae</taxon>
        <taxon>Hypocreales</taxon>
        <taxon>Ophiocordycipitaceae</taxon>
        <taxon>Ophiocordyceps</taxon>
    </lineage>
</organism>
<dbReference type="GO" id="GO:0048188">
    <property type="term" value="C:Set1C/COMPASS complex"/>
    <property type="evidence" value="ECO:0007669"/>
    <property type="project" value="TreeGrafter"/>
</dbReference>
<dbReference type="PROSITE" id="PS50294">
    <property type="entry name" value="WD_REPEATS_REGION"/>
    <property type="match status" value="1"/>
</dbReference>
<dbReference type="PANTHER" id="PTHR19861">
    <property type="entry name" value="WD40 REPEAT PROTEIN SWD2"/>
    <property type="match status" value="1"/>
</dbReference>
<dbReference type="InterPro" id="IPR039432">
    <property type="entry name" value="SRP9_dom"/>
</dbReference>
<feature type="compositionally biased region" description="Low complexity" evidence="7">
    <location>
        <begin position="539"/>
        <end position="548"/>
    </location>
</feature>
<dbReference type="Pfam" id="PF00400">
    <property type="entry name" value="WD40"/>
    <property type="match status" value="1"/>
</dbReference>
<evidence type="ECO:0000313" key="9">
    <source>
        <dbReference type="EMBL" id="RCI13714.1"/>
    </source>
</evidence>
<dbReference type="PROSITE" id="PS00678">
    <property type="entry name" value="WD_REPEATS_1"/>
    <property type="match status" value="1"/>
</dbReference>
<feature type="repeat" description="WD" evidence="6">
    <location>
        <begin position="137"/>
        <end position="172"/>
    </location>
</feature>
<feature type="domain" description="SRP9" evidence="8">
    <location>
        <begin position="418"/>
        <end position="502"/>
    </location>
</feature>
<dbReference type="InterPro" id="IPR036322">
    <property type="entry name" value="WD40_repeat_dom_sf"/>
</dbReference>
<evidence type="ECO:0000256" key="1">
    <source>
        <dbReference type="ARBA" id="ARBA00004123"/>
    </source>
</evidence>
<dbReference type="EMBL" id="LKCN02000005">
    <property type="protein sequence ID" value="RCI13714.1"/>
    <property type="molecule type" value="Genomic_DNA"/>
</dbReference>
<dbReference type="InterPro" id="IPR037867">
    <property type="entry name" value="Swd2/WDR82"/>
</dbReference>
<dbReference type="InterPro" id="IPR001680">
    <property type="entry name" value="WD40_rpt"/>
</dbReference>
<keyword evidence="4" id="KW-0677">Repeat</keyword>
<keyword evidence="3 6" id="KW-0853">WD repeat</keyword>